<comment type="similarity">
    <text evidence="6">Belongs to the TRAFAC class myosin-kinesin ATPase superfamily. Myosin family.</text>
</comment>
<evidence type="ECO:0000256" key="4">
    <source>
        <dbReference type="ARBA" id="ARBA00023175"/>
    </source>
</evidence>
<dbReference type="GO" id="GO:0016459">
    <property type="term" value="C:myosin complex"/>
    <property type="evidence" value="ECO:0007669"/>
    <property type="project" value="UniProtKB-KW"/>
</dbReference>
<accession>A0A448YX01</accession>
<dbReference type="InterPro" id="IPR027417">
    <property type="entry name" value="P-loop_NTPase"/>
</dbReference>
<dbReference type="InterPro" id="IPR036961">
    <property type="entry name" value="Kinesin_motor_dom_sf"/>
</dbReference>
<evidence type="ECO:0000256" key="7">
    <source>
        <dbReference type="SAM" id="Coils"/>
    </source>
</evidence>
<evidence type="ECO:0000256" key="3">
    <source>
        <dbReference type="ARBA" id="ARBA00023123"/>
    </source>
</evidence>
<dbReference type="Gene3D" id="1.20.5.4820">
    <property type="match status" value="1"/>
</dbReference>
<evidence type="ECO:0000256" key="1">
    <source>
        <dbReference type="ARBA" id="ARBA00022741"/>
    </source>
</evidence>
<reference evidence="10 11" key="1">
    <citation type="submission" date="2019-01" db="EMBL/GenBank/DDBJ databases">
        <authorList>
            <person name="Ferrante I. M."/>
        </authorList>
    </citation>
    <scope>NUCLEOTIDE SEQUENCE [LARGE SCALE GENOMIC DNA]</scope>
    <source>
        <strain evidence="10 11">B856</strain>
    </source>
</reference>
<dbReference type="GO" id="GO:0005737">
    <property type="term" value="C:cytoplasm"/>
    <property type="evidence" value="ECO:0007669"/>
    <property type="project" value="TreeGrafter"/>
</dbReference>
<proteinExistence type="inferred from homology"/>
<evidence type="ECO:0000313" key="11">
    <source>
        <dbReference type="Proteomes" id="UP000291116"/>
    </source>
</evidence>
<feature type="compositionally biased region" description="Acidic residues" evidence="8">
    <location>
        <begin position="1144"/>
        <end position="1153"/>
    </location>
</feature>
<feature type="region of interest" description="Disordered" evidence="8">
    <location>
        <begin position="1135"/>
        <end position="1165"/>
    </location>
</feature>
<dbReference type="PANTHER" id="PTHR13140">
    <property type="entry name" value="MYOSIN"/>
    <property type="match status" value="1"/>
</dbReference>
<dbReference type="GO" id="GO:0005524">
    <property type="term" value="F:ATP binding"/>
    <property type="evidence" value="ECO:0007669"/>
    <property type="project" value="UniProtKB-UniRule"/>
</dbReference>
<evidence type="ECO:0000256" key="8">
    <source>
        <dbReference type="SAM" id="MobiDB-lite"/>
    </source>
</evidence>
<dbReference type="SMART" id="SM00242">
    <property type="entry name" value="MYSc"/>
    <property type="match status" value="1"/>
</dbReference>
<evidence type="ECO:0000256" key="2">
    <source>
        <dbReference type="ARBA" id="ARBA00022840"/>
    </source>
</evidence>
<dbReference type="InterPro" id="IPR001609">
    <property type="entry name" value="Myosin_head_motor_dom-like"/>
</dbReference>
<keyword evidence="1 6" id="KW-0547">Nucleotide-binding</keyword>
<dbReference type="Pfam" id="PF00063">
    <property type="entry name" value="Myosin_head"/>
    <property type="match status" value="2"/>
</dbReference>
<feature type="binding site" evidence="6">
    <location>
        <begin position="288"/>
        <end position="295"/>
    </location>
    <ligand>
        <name>ATP</name>
        <dbReference type="ChEBI" id="CHEBI:30616"/>
    </ligand>
</feature>
<keyword evidence="3 6" id="KW-0518">Myosin</keyword>
<dbReference type="PROSITE" id="PS51456">
    <property type="entry name" value="MYOSIN_MOTOR"/>
    <property type="match status" value="1"/>
</dbReference>
<feature type="region of interest" description="Actin-binding" evidence="6">
    <location>
        <begin position="788"/>
        <end position="810"/>
    </location>
</feature>
<feature type="region of interest" description="Disordered" evidence="8">
    <location>
        <begin position="1"/>
        <end position="29"/>
    </location>
</feature>
<dbReference type="SUPFAM" id="SSF52540">
    <property type="entry name" value="P-loop containing nucleoside triphosphate hydrolases"/>
    <property type="match status" value="1"/>
</dbReference>
<dbReference type="OrthoDB" id="6108017at2759"/>
<dbReference type="GO" id="GO:0007015">
    <property type="term" value="P:actin filament organization"/>
    <property type="evidence" value="ECO:0007669"/>
    <property type="project" value="TreeGrafter"/>
</dbReference>
<keyword evidence="11" id="KW-1185">Reference proteome</keyword>
<dbReference type="Gene3D" id="3.40.850.10">
    <property type="entry name" value="Kinesin motor domain"/>
    <property type="match status" value="1"/>
</dbReference>
<evidence type="ECO:0000256" key="6">
    <source>
        <dbReference type="PROSITE-ProRule" id="PRU00782"/>
    </source>
</evidence>
<feature type="domain" description="Myosin motor" evidence="9">
    <location>
        <begin position="160"/>
        <end position="913"/>
    </location>
</feature>
<dbReference type="GO" id="GO:0016020">
    <property type="term" value="C:membrane"/>
    <property type="evidence" value="ECO:0007669"/>
    <property type="project" value="TreeGrafter"/>
</dbReference>
<keyword evidence="5 6" id="KW-0009">Actin-binding</keyword>
<organism evidence="10 11">
    <name type="scientific">Pseudo-nitzschia multistriata</name>
    <dbReference type="NCBI Taxonomy" id="183589"/>
    <lineage>
        <taxon>Eukaryota</taxon>
        <taxon>Sar</taxon>
        <taxon>Stramenopiles</taxon>
        <taxon>Ochrophyta</taxon>
        <taxon>Bacillariophyta</taxon>
        <taxon>Bacillariophyceae</taxon>
        <taxon>Bacillariophycidae</taxon>
        <taxon>Bacillariales</taxon>
        <taxon>Bacillariaceae</taxon>
        <taxon>Pseudo-nitzschia</taxon>
    </lineage>
</organism>
<evidence type="ECO:0000259" key="9">
    <source>
        <dbReference type="PROSITE" id="PS51456"/>
    </source>
</evidence>
<protein>
    <recommendedName>
        <fullName evidence="9">Myosin motor domain-containing protein</fullName>
    </recommendedName>
</protein>
<keyword evidence="2 6" id="KW-0067">ATP-binding</keyword>
<keyword evidence="4 6" id="KW-0505">Motor protein</keyword>
<dbReference type="PANTHER" id="PTHR13140:SF845">
    <property type="entry name" value="MYOSIN-LIKE PROTEIN"/>
    <property type="match status" value="1"/>
</dbReference>
<evidence type="ECO:0000256" key="5">
    <source>
        <dbReference type="ARBA" id="ARBA00023203"/>
    </source>
</evidence>
<dbReference type="GO" id="GO:0000146">
    <property type="term" value="F:microfilament motor activity"/>
    <property type="evidence" value="ECO:0007669"/>
    <property type="project" value="TreeGrafter"/>
</dbReference>
<gene>
    <name evidence="10" type="ORF">PSNMU_V1.4_AUG-EV-PASAV3_0010170</name>
</gene>
<dbReference type="Gene3D" id="1.10.10.820">
    <property type="match status" value="1"/>
</dbReference>
<evidence type="ECO:0000313" key="10">
    <source>
        <dbReference type="EMBL" id="VEU34314.1"/>
    </source>
</evidence>
<dbReference type="PRINTS" id="PR00193">
    <property type="entry name" value="MYOSINHEAVY"/>
</dbReference>
<dbReference type="Gene3D" id="1.20.58.530">
    <property type="match status" value="1"/>
</dbReference>
<name>A0A448YX01_9STRA</name>
<dbReference type="Gene3D" id="1.20.120.720">
    <property type="entry name" value="Myosin VI head, motor domain, U50 subdomain"/>
    <property type="match status" value="1"/>
</dbReference>
<sequence>MASSVSTPAPKSKQGDFVTPYKTPAGPKNAKHRAKAVDLVTGKTIVEYFFDPLLIISENNNPGNATTSFKTPGKKNGKGSGSDVDKLLFNCQHLYAPCTIVKSLVDENVNTSRGNGKGKKNKKANIVPVGPALVKTRDGTLYKIEDAAKLVPLISPDDYEGLDDVLHLTNVTESSLLHAIRLRYKRDDIYTSAGPILISVNPYKSVTTSQSESLYSEKMMMKYRMTENSSDDEPHLFKVADRAYSAMMDSVHIIPKLEDSNADHCIESPQKRRSGPGQVMNQSIIISGESGAGKTEATKYIMKYLARITKKKGKWTSEESPPFLSPDGKVMAALEDRVLSSNPLLETFGNAQTLRNDNSSRFGKFIHINFSTEKGIITGAQISNYLLEKTRITTQIEGERNYHIFYQLFAGAKSDLLTKLGLDTGAAAFKYLGNRSSPKTEKDKSDYAETMQCLSNIGLATEEQETVMALAAAVLHLGNIVFEEGENEDHSAIISEGSRPSLQKACELLGLEEDAVADAILTKRLNIGGKSIKTPSTVVMAEDKRDSLAKMTYSSLFIWLVKSINQTLGEHEADSEVQNDETPIGFIGVLDIYGFECFEVNGYEQLLINFCNEKLQRHFNRHVFEVEQKLYSSQGVDWTYITFNDNQPCLDLIEGGGGTVGILNTLDDSFSGMGSGSEKDIKFVSQLHKLFGSVAGAKSTNGGHPYFGTPKFGNDRQFDITHYAGEVRYTVDGFVEKNMESTSNELKDLGSTSTIPLARDVFSASSNSDERRSSIRGFSVASQFKQSLQSLVDDLEMTQPHYVRCIKPNLKKSSNNFNAGEVLKQLRYSGMMEAIRIRREGYALREDHKSFYNRFSVLLSADDLKEDIGIDQLVNVLSKRLNVTDADWQIGHTKIFLRRELSDKLERLAKLRVHRAARTLSRFGRFIATKRASSLLVAWAKFRLFMRQKYRENKASTKIAATYKMHLKMELFKKCIGAVVKIQSLQRMVVAKFVANKLRDPYFDMTYKEMKKFLRSEITRMEKAVDAKDFKTAALIEEKIESLKVAIAERKPMTRKRLEEKIETVQKQLDNAIKSKDYKEAGPLQDELEKLTDLRTEFPTMDELKNDVKAAEEAVASAAKRRDFENAASLQKDVDKAKRRLEEATEEEDGSEDNSERSENEEVLNITFDGIESRADLENELKDLHKQVDEAISNKDFKLASELQSKINEKEKLRSFFPSIEELEEELRNATESLELAIASKNFEEADKLNKELFVLKRRIEEEKEKAETISANAHPISTKIIGIDGKEIEFDSRQALEAEIKSNASLQENEISSKNFKKAQEIQAYIDNLETLRTNFPTADELRTKIATKKNLMDIAISEKRFGDAEELDKEISAFEQNLKKEQC</sequence>
<dbReference type="GO" id="GO:0051015">
    <property type="term" value="F:actin filament binding"/>
    <property type="evidence" value="ECO:0007669"/>
    <property type="project" value="TreeGrafter"/>
</dbReference>
<keyword evidence="7" id="KW-0175">Coiled coil</keyword>
<dbReference type="Proteomes" id="UP000291116">
    <property type="component" value="Unassembled WGS sequence"/>
</dbReference>
<feature type="coiled-coil region" evidence="7">
    <location>
        <begin position="1220"/>
        <end position="1266"/>
    </location>
</feature>
<dbReference type="EMBL" id="CAACVS010000025">
    <property type="protein sequence ID" value="VEU34314.1"/>
    <property type="molecule type" value="Genomic_DNA"/>
</dbReference>